<keyword evidence="2" id="KW-0677">Repeat</keyword>
<dbReference type="Gene3D" id="3.80.10.10">
    <property type="entry name" value="Ribonuclease Inhibitor"/>
    <property type="match status" value="5"/>
</dbReference>
<dbReference type="EMBL" id="JBJKBG010000005">
    <property type="protein sequence ID" value="KAL3740154.1"/>
    <property type="molecule type" value="Genomic_DNA"/>
</dbReference>
<dbReference type="GO" id="GO:0006952">
    <property type="term" value="P:defense response"/>
    <property type="evidence" value="ECO:0007669"/>
    <property type="project" value="UniProtKB-KW"/>
</dbReference>
<dbReference type="PANTHER" id="PTHR11017">
    <property type="entry name" value="LEUCINE-RICH REPEAT-CONTAINING PROTEIN"/>
    <property type="match status" value="1"/>
</dbReference>
<dbReference type="InterPro" id="IPR032675">
    <property type="entry name" value="LRR_dom_sf"/>
</dbReference>
<dbReference type="PRINTS" id="PR00364">
    <property type="entry name" value="DISEASERSIST"/>
</dbReference>
<comment type="caution">
    <text evidence="6">The sequence shown here is derived from an EMBL/GenBank/DDBJ whole genome shotgun (WGS) entry which is preliminary data.</text>
</comment>
<dbReference type="InterPro" id="IPR044974">
    <property type="entry name" value="Disease_R_plants"/>
</dbReference>
<dbReference type="Pfam" id="PF23598">
    <property type="entry name" value="LRR_14"/>
    <property type="match status" value="2"/>
</dbReference>
<evidence type="ECO:0000256" key="4">
    <source>
        <dbReference type="ARBA" id="ARBA00023027"/>
    </source>
</evidence>
<dbReference type="SMART" id="SM00369">
    <property type="entry name" value="LRR_TYP"/>
    <property type="match status" value="6"/>
</dbReference>
<gene>
    <name evidence="6" type="ORF">ACJRO7_021434</name>
</gene>
<dbReference type="Gene3D" id="3.40.50.300">
    <property type="entry name" value="P-loop containing nucleotide triphosphate hydrolases"/>
    <property type="match status" value="1"/>
</dbReference>
<keyword evidence="1" id="KW-0433">Leucine-rich repeat</keyword>
<dbReference type="InterPro" id="IPR003593">
    <property type="entry name" value="AAA+_ATPase"/>
</dbReference>
<protein>
    <recommendedName>
        <fullName evidence="5">AAA+ ATPase domain-containing protein</fullName>
    </recommendedName>
</protein>
<organism evidence="6 7">
    <name type="scientific">Eucalyptus globulus</name>
    <name type="common">Tasmanian blue gum</name>
    <dbReference type="NCBI Taxonomy" id="34317"/>
    <lineage>
        <taxon>Eukaryota</taxon>
        <taxon>Viridiplantae</taxon>
        <taxon>Streptophyta</taxon>
        <taxon>Embryophyta</taxon>
        <taxon>Tracheophyta</taxon>
        <taxon>Spermatophyta</taxon>
        <taxon>Magnoliopsida</taxon>
        <taxon>eudicotyledons</taxon>
        <taxon>Gunneridae</taxon>
        <taxon>Pentapetalae</taxon>
        <taxon>rosids</taxon>
        <taxon>malvids</taxon>
        <taxon>Myrtales</taxon>
        <taxon>Myrtaceae</taxon>
        <taxon>Myrtoideae</taxon>
        <taxon>Eucalypteae</taxon>
        <taxon>Eucalyptus</taxon>
    </lineage>
</organism>
<evidence type="ECO:0000256" key="3">
    <source>
        <dbReference type="ARBA" id="ARBA00022821"/>
    </source>
</evidence>
<feature type="domain" description="AAA+ ATPase" evidence="5">
    <location>
        <begin position="918"/>
        <end position="1068"/>
    </location>
</feature>
<dbReference type="SUPFAM" id="SSF52540">
    <property type="entry name" value="P-loop containing nucleoside triphosphate hydrolases"/>
    <property type="match status" value="2"/>
</dbReference>
<dbReference type="InterPro" id="IPR042197">
    <property type="entry name" value="Apaf_helical"/>
</dbReference>
<dbReference type="InterPro" id="IPR002182">
    <property type="entry name" value="NB-ARC"/>
</dbReference>
<dbReference type="GO" id="GO:0051707">
    <property type="term" value="P:response to other organism"/>
    <property type="evidence" value="ECO:0007669"/>
    <property type="project" value="UniProtKB-ARBA"/>
</dbReference>
<dbReference type="Proteomes" id="UP001634007">
    <property type="component" value="Unassembled WGS sequence"/>
</dbReference>
<dbReference type="Pfam" id="PF23282">
    <property type="entry name" value="WHD_ROQ1"/>
    <property type="match status" value="1"/>
</dbReference>
<evidence type="ECO:0000313" key="7">
    <source>
        <dbReference type="Proteomes" id="UP001634007"/>
    </source>
</evidence>
<reference evidence="6 7" key="1">
    <citation type="submission" date="2024-11" db="EMBL/GenBank/DDBJ databases">
        <title>Chromosome-level genome assembly of Eucalyptus globulus Labill. provides insights into its genome evolution.</title>
        <authorList>
            <person name="Li X."/>
        </authorList>
    </citation>
    <scope>NUCLEOTIDE SEQUENCE [LARGE SCALE GENOMIC DNA]</scope>
    <source>
        <strain evidence="6">CL2024</strain>
        <tissue evidence="6">Fresh tender leaves</tissue>
    </source>
</reference>
<dbReference type="SUPFAM" id="SSF52058">
    <property type="entry name" value="L domain-like"/>
    <property type="match status" value="3"/>
</dbReference>
<dbReference type="InterPro" id="IPR055414">
    <property type="entry name" value="LRR_R13L4/SHOC2-like"/>
</dbReference>
<evidence type="ECO:0000256" key="2">
    <source>
        <dbReference type="ARBA" id="ARBA00022737"/>
    </source>
</evidence>
<dbReference type="Gene3D" id="1.10.8.430">
    <property type="entry name" value="Helical domain of apoptotic protease-activating factors"/>
    <property type="match status" value="1"/>
</dbReference>
<dbReference type="SMART" id="SM00382">
    <property type="entry name" value="AAA"/>
    <property type="match status" value="1"/>
</dbReference>
<dbReference type="Pfam" id="PF00931">
    <property type="entry name" value="NB-ARC"/>
    <property type="match status" value="1"/>
</dbReference>
<evidence type="ECO:0000313" key="6">
    <source>
        <dbReference type="EMBL" id="KAL3740154.1"/>
    </source>
</evidence>
<proteinExistence type="predicted"/>
<evidence type="ECO:0000259" key="5">
    <source>
        <dbReference type="SMART" id="SM00382"/>
    </source>
</evidence>
<keyword evidence="3" id="KW-0611">Plant defense</keyword>
<keyword evidence="4" id="KW-0520">NAD</keyword>
<evidence type="ECO:0000256" key="1">
    <source>
        <dbReference type="ARBA" id="ARBA00022614"/>
    </source>
</evidence>
<dbReference type="InterPro" id="IPR058192">
    <property type="entry name" value="WHD_ROQ1-like"/>
</dbReference>
<keyword evidence="7" id="KW-1185">Reference proteome</keyword>
<name>A0ABD3KMC8_EUCGL</name>
<accession>A0ABD3KMC8</accession>
<sequence>MWTIGNNFEKLIGKINWFGTGSRIVITTRKKSILESVEKIILYELKELNSDQALQLYKNHAFKRESPGDDYYDRLSRDIVPTLGGLPLIVKVIGSFLRGKRETIWKDTLEKLRSIACEEVRRKLKISYDALNFKQKQIFLDIACLPFHGEEINASYMWEDCDFFSQTEIEVLSSLSLIHIKESGGLWMHDMLKELGCQIVHEENLDPGKQSKFWIPEEAVDMVKTRENKGNIEALSLAGDPTMLIFTDEDFARLPNLRFLELDRGSFIGDFTYLFSKLKWFSWCHCPPDLIATNLFPQNLVVLRLSEFCDANDWKGWSQIKMLHNLKVLELTRLNMVRIDLLGCFTLERLIIKECRQLVQIDRSIGELKRLAYLNIEGCDQLKDLPGEIGLLVKLKHLSLSGCSNLTELPVLMGKLNSLIKLDLSYTSIEGLPCSVGYLANLKYLYLAGCRGIRELPYLIRNLESLMELDLSDAGIEVLPHHIGNLETLNIIRMEELAEFPSAIRLPMKLEVLRARCCSIVGEVSSEIGKSSFLRILDLSYTHICQVPETIAALPHLEELILRFCDRLQELPPLPTSLTHLLVSSRSLRSIPDLSNLTNLIILLLSDGCEYCQWFSTIRLETHNLEWIGKLSKLESLELRLPDINVSPTTFGFLFRLRKLYLSGHLYLNLQPPISAMQGNTSSITTLSGLSNLKNLIILKLHHSMEREIQLDRLEQLRHFTVSGFQLLETIIFSLSGQKHLKELELEGCPFLTEICGLGALETLESLKVHLCQSILTLTDLSKLQKLVGLEITHCNKLQGFEGLDELGCLSLFKVDSCLSMVFWTNPLDTNIPDECQVEIQCCPKLVETPWVGMFYKDYKDQILGQIKSDSHTCTSNSKGKVAKMGEKRQVATIEKFVGTDDQVNHIMSLMNINDKDKRIVVVIHGEGGIGKTTLAKLIYNRVSCDFDGCSFLGDIKEKSQVLGGLRVLQTKLISDVLKWGLRDVTFANRGIEFFRDIFCDMRVLIILDDVESAFHFHKLIGDCFDCFASGSRIIITTRNSIVLEDSPQIQTYHVSRLDNDQALQLFRHHSSTLTSPSHSNFKLLDRGLAAMAGLPLFIEVMAAVIEGKTKKERINLLKRLSEQRDFQSFLEAGLDDQQKQRFLDIACFTAGIDSRIAWYLWHDTSFLPSRETLTPLATTGESNQIWMHSMLRRLGREIVRAENLTNPGKRSRLFNHEIALDTIKRKKGTEIVEALCLNFQWHTSDKLAPEDFESMPNIRFLQLDHADIAGDFAGIFPNLRWLRWRGCPQHLQVTNFHLGNLTILDLSWSKVTKDWEGWDQIKMQNLKVLDLTGCADLLVTPKFSGCQNLAILILEQCSQLVKIDPSIGDLQYLVSLNLNFCTELNMFPVEVGQLTTLEELLMDGTLVQEIPVSIGHLKQLKTLTASNCFSLSELPRTIWHLTNIILLSLDGTKIAALPDSMGELVRLKRLLLRDCRRIRKLPNSIGNIGRSLVELDVSGTGISKFPDSINNLQNLKVLRMDSCFFREFPPDIGELTSLEEIHASWCRSLEGGIPSEIGKLHNLRILRLRHSSISSIPAEIHQLSNLRTLDLLHCDMIKELPRLPSSIMALYIDDELKLLHFPLEVNGSGMGRFSPWNLKLNRMWNREPTHSNLEPDRTGLVPNSLNLKPTHPVLEPNRAGSVLGLWNRVEPDRVEPTSPVLFKGRT</sequence>
<dbReference type="PANTHER" id="PTHR11017:SF570">
    <property type="entry name" value="DISEASE RESISTANCE PROTEIN (TIR-NBS CLASS)-RELATED"/>
    <property type="match status" value="1"/>
</dbReference>
<dbReference type="InterPro" id="IPR027417">
    <property type="entry name" value="P-loop_NTPase"/>
</dbReference>
<dbReference type="InterPro" id="IPR003591">
    <property type="entry name" value="Leu-rich_rpt_typical-subtyp"/>
</dbReference>